<evidence type="ECO:0000256" key="8">
    <source>
        <dbReference type="ARBA" id="ARBA00047599"/>
    </source>
</evidence>
<dbReference type="Pfam" id="PF07992">
    <property type="entry name" value="Pyr_redox_2"/>
    <property type="match status" value="1"/>
</dbReference>
<dbReference type="Proteomes" id="UP000071561">
    <property type="component" value="Chromosome"/>
</dbReference>
<dbReference type="InterPro" id="IPR023753">
    <property type="entry name" value="FAD/NAD-binding_dom"/>
</dbReference>
<evidence type="ECO:0000313" key="13">
    <source>
        <dbReference type="Proteomes" id="UP000071561"/>
    </source>
</evidence>
<comment type="catalytic activity">
    <reaction evidence="8">
        <text>a quinone + NADH + H(+) = a quinol + NAD(+)</text>
        <dbReference type="Rhea" id="RHEA:46160"/>
        <dbReference type="ChEBI" id="CHEBI:15378"/>
        <dbReference type="ChEBI" id="CHEBI:24646"/>
        <dbReference type="ChEBI" id="CHEBI:57540"/>
        <dbReference type="ChEBI" id="CHEBI:57945"/>
        <dbReference type="ChEBI" id="CHEBI:132124"/>
        <dbReference type="EC" id="1.6.5.9"/>
    </reaction>
</comment>
<evidence type="ECO:0000259" key="11">
    <source>
        <dbReference type="Pfam" id="PF22366"/>
    </source>
</evidence>
<keyword evidence="9" id="KW-0812">Transmembrane</keyword>
<accession>A0A127VFC5</accession>
<dbReference type="PRINTS" id="PR00411">
    <property type="entry name" value="PNDRDTASEI"/>
</dbReference>
<gene>
    <name evidence="12" type="ORF">AY601_3153</name>
</gene>
<feature type="transmembrane region" description="Helical" evidence="9">
    <location>
        <begin position="368"/>
        <end position="388"/>
    </location>
</feature>
<dbReference type="PATRIC" id="fig|188932.3.peg.3285"/>
<keyword evidence="3" id="KW-0285">Flavoprotein</keyword>
<keyword evidence="9" id="KW-1133">Transmembrane helix</keyword>
<keyword evidence="5" id="KW-0809">Transit peptide</keyword>
<dbReference type="PANTHER" id="PTHR43706">
    <property type="entry name" value="NADH DEHYDROGENASE"/>
    <property type="match status" value="1"/>
</dbReference>
<dbReference type="RefSeq" id="WP_068402686.1">
    <property type="nucleotide sequence ID" value="NZ_CP014504.1"/>
</dbReference>
<keyword evidence="13" id="KW-1185">Reference proteome</keyword>
<feature type="domain" description="External alternative NADH-ubiquinone oxidoreductase-like C-terminal" evidence="11">
    <location>
        <begin position="348"/>
        <end position="405"/>
    </location>
</feature>
<dbReference type="AlphaFoldDB" id="A0A127VFC5"/>
<dbReference type="PANTHER" id="PTHR43706:SF47">
    <property type="entry name" value="EXTERNAL NADH-UBIQUINONE OXIDOREDUCTASE 1, MITOCHONDRIAL-RELATED"/>
    <property type="match status" value="1"/>
</dbReference>
<keyword evidence="9" id="KW-0472">Membrane</keyword>
<protein>
    <recommendedName>
        <fullName evidence="2">NADH:ubiquinone reductase (non-electrogenic)</fullName>
        <ecNumber evidence="2">1.6.5.9</ecNumber>
    </recommendedName>
</protein>
<name>A0A127VFC5_9SPHI</name>
<dbReference type="InterPro" id="IPR054585">
    <property type="entry name" value="NDH2-like_C"/>
</dbReference>
<evidence type="ECO:0000256" key="6">
    <source>
        <dbReference type="ARBA" id="ARBA00023002"/>
    </source>
</evidence>
<evidence type="ECO:0000256" key="2">
    <source>
        <dbReference type="ARBA" id="ARBA00012637"/>
    </source>
</evidence>
<evidence type="ECO:0000256" key="1">
    <source>
        <dbReference type="ARBA" id="ARBA00005272"/>
    </source>
</evidence>
<keyword evidence="7" id="KW-0520">NAD</keyword>
<dbReference type="SUPFAM" id="SSF51905">
    <property type="entry name" value="FAD/NAD(P)-binding domain"/>
    <property type="match status" value="2"/>
</dbReference>
<dbReference type="InterPro" id="IPR036188">
    <property type="entry name" value="FAD/NAD-bd_sf"/>
</dbReference>
<dbReference type="KEGG" id="pcm:AY601_3153"/>
<dbReference type="PRINTS" id="PR00368">
    <property type="entry name" value="FADPNR"/>
</dbReference>
<dbReference type="Pfam" id="PF22366">
    <property type="entry name" value="NDH2_C"/>
    <property type="match status" value="1"/>
</dbReference>
<dbReference type="EMBL" id="CP014504">
    <property type="protein sequence ID" value="AMQ00025.1"/>
    <property type="molecule type" value="Genomic_DNA"/>
</dbReference>
<keyword evidence="4" id="KW-0274">FAD</keyword>
<evidence type="ECO:0000256" key="4">
    <source>
        <dbReference type="ARBA" id="ARBA00022827"/>
    </source>
</evidence>
<dbReference type="GO" id="GO:0050136">
    <property type="term" value="F:NADH dehydrogenase (quinone) (non-electrogenic) activity"/>
    <property type="evidence" value="ECO:0007669"/>
    <property type="project" value="UniProtKB-EC"/>
</dbReference>
<evidence type="ECO:0000259" key="10">
    <source>
        <dbReference type="Pfam" id="PF07992"/>
    </source>
</evidence>
<keyword evidence="6" id="KW-0560">Oxidoreductase</keyword>
<organism evidence="12 13">
    <name type="scientific">Pedobacter cryoconitis</name>
    <dbReference type="NCBI Taxonomy" id="188932"/>
    <lineage>
        <taxon>Bacteria</taxon>
        <taxon>Pseudomonadati</taxon>
        <taxon>Bacteroidota</taxon>
        <taxon>Sphingobacteriia</taxon>
        <taxon>Sphingobacteriales</taxon>
        <taxon>Sphingobacteriaceae</taxon>
        <taxon>Pedobacter</taxon>
    </lineage>
</organism>
<dbReference type="EC" id="1.6.5.9" evidence="2"/>
<dbReference type="Gene3D" id="3.50.50.100">
    <property type="match status" value="1"/>
</dbReference>
<reference evidence="12 13" key="1">
    <citation type="submission" date="2016-03" db="EMBL/GenBank/DDBJ databases">
        <title>Complete genome sequence of Pedobacter cryoconitis PAMC 27485.</title>
        <authorList>
            <person name="Lee J."/>
            <person name="Kim O.-S."/>
        </authorList>
    </citation>
    <scope>NUCLEOTIDE SEQUENCE [LARGE SCALE GENOMIC DNA]</scope>
    <source>
        <strain evidence="12 13">PAMC 27485</strain>
    </source>
</reference>
<evidence type="ECO:0000256" key="9">
    <source>
        <dbReference type="SAM" id="Phobius"/>
    </source>
</evidence>
<sequence>MPKKVVIIGGGFAGVNLAKKLAGNESFDITLVDKNNYNFFPPLLYQVATGYLETSNITYPFRKLFRGKKNFMFRLGELEEVLPQQKQVILSTGTVNYDYLVFATGCETNYFGMDNVAKHAIPMKTVADALQMRNTLLERLEEASRSTDPVERKKLLTVVVAGGGPTGVEISGMFAEMKRTILAKDYPELKGADGEIHLVDGLKSVLAPMSEKSQQYTYDTLTKMGVKVKLNVMVKDFVNDTVHFADGSTIEAKNLIWAAGVTAMTFKGMPEEAYGKGKRLQVDEFNKVKGLEDIYAIGDTCIQLTDPGFPQGHPQLAQVALQQGDNVGKNMIRVEENQFPKAFSYVDKGTMAIIGRNKAVADLPKPKLFFSGFIAWAMWLFIHLISLINSGNRIKTLYNWMIAYFTKDQSLRMIVRPASKKL</sequence>
<proteinExistence type="inferred from homology"/>
<comment type="similarity">
    <text evidence="1">Belongs to the NADH dehydrogenase family.</text>
</comment>
<evidence type="ECO:0000313" key="12">
    <source>
        <dbReference type="EMBL" id="AMQ00025.1"/>
    </source>
</evidence>
<evidence type="ECO:0000256" key="3">
    <source>
        <dbReference type="ARBA" id="ARBA00022630"/>
    </source>
</evidence>
<evidence type="ECO:0000256" key="5">
    <source>
        <dbReference type="ARBA" id="ARBA00022946"/>
    </source>
</evidence>
<dbReference type="InterPro" id="IPR045024">
    <property type="entry name" value="NDH-2"/>
</dbReference>
<evidence type="ECO:0000256" key="7">
    <source>
        <dbReference type="ARBA" id="ARBA00023027"/>
    </source>
</evidence>
<dbReference type="OrthoDB" id="9781621at2"/>
<feature type="domain" description="FAD/NAD(P)-binding" evidence="10">
    <location>
        <begin position="3"/>
        <end position="324"/>
    </location>
</feature>